<evidence type="ECO:0000256" key="1">
    <source>
        <dbReference type="ARBA" id="ARBA00005771"/>
    </source>
</evidence>
<evidence type="ECO:0000259" key="3">
    <source>
        <dbReference type="Pfam" id="PF00685"/>
    </source>
</evidence>
<proteinExistence type="inferred from homology"/>
<evidence type="ECO:0000256" key="2">
    <source>
        <dbReference type="ARBA" id="ARBA00022679"/>
    </source>
</evidence>
<dbReference type="PANTHER" id="PTHR11783">
    <property type="entry name" value="SULFOTRANSFERASE SULT"/>
    <property type="match status" value="1"/>
</dbReference>
<gene>
    <name evidence="4" type="ORF">J2S75_003556</name>
</gene>
<dbReference type="GO" id="GO:0004062">
    <property type="term" value="F:aryl sulfotransferase activity"/>
    <property type="evidence" value="ECO:0007669"/>
    <property type="project" value="UniProtKB-EC"/>
</dbReference>
<dbReference type="InterPro" id="IPR000863">
    <property type="entry name" value="Sulfotransferase_dom"/>
</dbReference>
<keyword evidence="5" id="KW-1185">Reference proteome</keyword>
<protein>
    <submittedName>
        <fullName evidence="4">Aryl sulfotransferase</fullName>
        <ecNumber evidence="4">2.8.2.1</ecNumber>
    </submittedName>
</protein>
<reference evidence="4 5" key="1">
    <citation type="submission" date="2023-07" db="EMBL/GenBank/DDBJ databases">
        <title>Genomic Encyclopedia of Type Strains, Phase IV (KMG-IV): sequencing the most valuable type-strain genomes for metagenomic binning, comparative biology and taxonomic classification.</title>
        <authorList>
            <person name="Goeker M."/>
        </authorList>
    </citation>
    <scope>NUCLEOTIDE SEQUENCE [LARGE SCALE GENOMIC DNA]</scope>
    <source>
        <strain evidence="4 5">DSM 2457</strain>
    </source>
</reference>
<dbReference type="Pfam" id="PF00685">
    <property type="entry name" value="Sulfotransfer_1"/>
    <property type="match status" value="1"/>
</dbReference>
<comment type="similarity">
    <text evidence="1">Belongs to the sulfotransferase 1 family.</text>
</comment>
<evidence type="ECO:0000313" key="5">
    <source>
        <dbReference type="Proteomes" id="UP001224682"/>
    </source>
</evidence>
<dbReference type="EMBL" id="JAUSUI010000008">
    <property type="protein sequence ID" value="MDQ0304511.1"/>
    <property type="molecule type" value="Genomic_DNA"/>
</dbReference>
<comment type="caution">
    <text evidence="4">The sequence shown here is derived from an EMBL/GenBank/DDBJ whole genome shotgun (WGS) entry which is preliminary data.</text>
</comment>
<dbReference type="InterPro" id="IPR027417">
    <property type="entry name" value="P-loop_NTPase"/>
</dbReference>
<dbReference type="SUPFAM" id="SSF52540">
    <property type="entry name" value="P-loop containing nucleoside triphosphate hydrolases"/>
    <property type="match status" value="1"/>
</dbReference>
<name>A0ABU0BGR8_9HYPH</name>
<evidence type="ECO:0000313" key="4">
    <source>
        <dbReference type="EMBL" id="MDQ0304511.1"/>
    </source>
</evidence>
<accession>A0ABU0BGR8</accession>
<dbReference type="Gene3D" id="3.40.50.300">
    <property type="entry name" value="P-loop containing nucleotide triphosphate hydrolases"/>
    <property type="match status" value="1"/>
</dbReference>
<feature type="domain" description="Sulfotransferase" evidence="3">
    <location>
        <begin position="95"/>
        <end position="256"/>
    </location>
</feature>
<dbReference type="Proteomes" id="UP001224682">
    <property type="component" value="Unassembled WGS sequence"/>
</dbReference>
<sequence length="263" mass="29539">MRALLLNLMADRSEALNIRELRLPLPIASSPEPFEDVTGLDPSLLTREEIEMLRPALHDILARTVGSLCFVKTHDAWVANAAHTPILGQGAKAAIYMVRDPRDVAVSWAHHFDCTIAEAVHAVNGERLDDPDPLPGGPRRLLRRYQEGWSDHVLSWLDQTCIPVFPVRYEDLKADTAARLRAVADFADMNASDEQISEAAARSDFRVLAAQEQSTGFHERVSRFSPFFREGKTGQWHEALSEHQARDIVTRNGDVMRRLGYLP</sequence>
<organism evidence="4 5">
    <name type="scientific">Ancylobacter polymorphus</name>
    <dbReference type="NCBI Taxonomy" id="223390"/>
    <lineage>
        <taxon>Bacteria</taxon>
        <taxon>Pseudomonadati</taxon>
        <taxon>Pseudomonadota</taxon>
        <taxon>Alphaproteobacteria</taxon>
        <taxon>Hyphomicrobiales</taxon>
        <taxon>Xanthobacteraceae</taxon>
        <taxon>Ancylobacter</taxon>
    </lineage>
</organism>
<keyword evidence="2 4" id="KW-0808">Transferase</keyword>
<dbReference type="EC" id="2.8.2.1" evidence="4"/>